<dbReference type="RefSeq" id="WP_164337765.1">
    <property type="nucleotide sequence ID" value="NZ_JAAGMD010000699.1"/>
</dbReference>
<dbReference type="EMBL" id="JAAGMD010000699">
    <property type="protein sequence ID" value="NEA89222.1"/>
    <property type="molecule type" value="Genomic_DNA"/>
</dbReference>
<dbReference type="InterPro" id="IPR029063">
    <property type="entry name" value="SAM-dependent_MTases_sf"/>
</dbReference>
<reference evidence="3" key="1">
    <citation type="submission" date="2020-01" db="EMBL/GenBank/DDBJ databases">
        <title>Insect and environment-associated Actinomycetes.</title>
        <authorList>
            <person name="Currrie C."/>
            <person name="Chevrette M."/>
            <person name="Carlson C."/>
            <person name="Stubbendieck R."/>
            <person name="Wendt-Pienkowski E."/>
        </authorList>
    </citation>
    <scope>NUCLEOTIDE SEQUENCE</scope>
    <source>
        <strain evidence="3">SID14436</strain>
    </source>
</reference>
<dbReference type="GO" id="GO:0008168">
    <property type="term" value="F:methyltransferase activity"/>
    <property type="evidence" value="ECO:0007669"/>
    <property type="project" value="UniProtKB-KW"/>
</dbReference>
<dbReference type="CDD" id="cd02440">
    <property type="entry name" value="AdoMet_MTases"/>
    <property type="match status" value="1"/>
</dbReference>
<keyword evidence="3" id="KW-0489">Methyltransferase</keyword>
<evidence type="ECO:0000259" key="2">
    <source>
        <dbReference type="Pfam" id="PF13649"/>
    </source>
</evidence>
<dbReference type="SUPFAM" id="SSF53335">
    <property type="entry name" value="S-adenosyl-L-methionine-dependent methyltransferases"/>
    <property type="match status" value="1"/>
</dbReference>
<dbReference type="InterPro" id="IPR041698">
    <property type="entry name" value="Methyltransf_25"/>
</dbReference>
<evidence type="ECO:0000256" key="1">
    <source>
        <dbReference type="ARBA" id="ARBA00022679"/>
    </source>
</evidence>
<dbReference type="AlphaFoldDB" id="A0A6G3R0V1"/>
<dbReference type="GO" id="GO:0032259">
    <property type="term" value="P:methylation"/>
    <property type="evidence" value="ECO:0007669"/>
    <property type="project" value="UniProtKB-KW"/>
</dbReference>
<dbReference type="PANTHER" id="PTHR43861:SF3">
    <property type="entry name" value="PUTATIVE (AFU_ORTHOLOGUE AFUA_2G14390)-RELATED"/>
    <property type="match status" value="1"/>
</dbReference>
<dbReference type="Gene3D" id="3.40.50.150">
    <property type="entry name" value="Vaccinia Virus protein VP39"/>
    <property type="match status" value="1"/>
</dbReference>
<protein>
    <submittedName>
        <fullName evidence="3">Class I SAM-dependent methyltransferase</fullName>
    </submittedName>
</protein>
<gene>
    <name evidence="3" type="ORF">G3I53_25045</name>
</gene>
<comment type="caution">
    <text evidence="3">The sequence shown here is derived from an EMBL/GenBank/DDBJ whole genome shotgun (WGS) entry which is preliminary data.</text>
</comment>
<dbReference type="PANTHER" id="PTHR43861">
    <property type="entry name" value="TRANS-ACONITATE 2-METHYLTRANSFERASE-RELATED"/>
    <property type="match status" value="1"/>
</dbReference>
<evidence type="ECO:0000313" key="3">
    <source>
        <dbReference type="EMBL" id="NEA89222.1"/>
    </source>
</evidence>
<organism evidence="3">
    <name type="scientific">Streptomyces sp. SID14436</name>
    <dbReference type="NCBI Taxonomy" id="2706070"/>
    <lineage>
        <taxon>Bacteria</taxon>
        <taxon>Bacillati</taxon>
        <taxon>Actinomycetota</taxon>
        <taxon>Actinomycetes</taxon>
        <taxon>Kitasatosporales</taxon>
        <taxon>Streptomycetaceae</taxon>
        <taxon>Streptomyces</taxon>
    </lineage>
</organism>
<keyword evidence="1 3" id="KW-0808">Transferase</keyword>
<sequence>MDANAWDERYRSDERVWSAEPNRWVAREAGDLRPGRALDLAAGEGRNAVWLASRGWRVDALDFSPVAVRRIETTAEHYRETVHATVADVTRHDPDEGAYDLVLISYLHLPGPEMQGVLERACRAARPGGTLLLVGHDVSNLEHGVGGPQDVRVLSSVEQVTATWGRCADIVVAEVARRPVEGAVALDTVVRAIRRD</sequence>
<name>A0A6G3R0V1_9ACTN</name>
<dbReference type="Pfam" id="PF13649">
    <property type="entry name" value="Methyltransf_25"/>
    <property type="match status" value="1"/>
</dbReference>
<feature type="domain" description="Methyltransferase" evidence="2">
    <location>
        <begin position="38"/>
        <end position="129"/>
    </location>
</feature>
<proteinExistence type="predicted"/>
<dbReference type="GO" id="GO:0017000">
    <property type="term" value="P:antibiotic biosynthetic process"/>
    <property type="evidence" value="ECO:0007669"/>
    <property type="project" value="UniProtKB-ARBA"/>
</dbReference>
<accession>A0A6G3R0V1</accession>